<reference evidence="2 3" key="1">
    <citation type="submission" date="2023-07" db="EMBL/GenBank/DDBJ databases">
        <title>Sorghum-associated microbial communities from plants grown in Nebraska, USA.</title>
        <authorList>
            <person name="Schachtman D."/>
        </authorList>
    </citation>
    <scope>NUCLEOTIDE SEQUENCE [LARGE SCALE GENOMIC DNA]</scope>
    <source>
        <strain evidence="2 3">CC351</strain>
    </source>
</reference>
<keyword evidence="1" id="KW-0472">Membrane</keyword>
<sequence>MKNIILFNLSYHILLFILPLVIVIIFEGYGTEMFAYAFYFSLMYLLIGFILDSITLVIFNYFKVVKSKWILFFLLSITIFLLTVYVLTNKNILLELFTSNLSSNYASIIFIISFFLSFYISLKLIKPDAQLPPTNRS</sequence>
<organism evidence="2 3">
    <name type="scientific">Chryseobacterium lathyri</name>
    <dbReference type="NCBI Taxonomy" id="395933"/>
    <lineage>
        <taxon>Bacteria</taxon>
        <taxon>Pseudomonadati</taxon>
        <taxon>Bacteroidota</taxon>
        <taxon>Flavobacteriia</taxon>
        <taxon>Flavobacteriales</taxon>
        <taxon>Weeksellaceae</taxon>
        <taxon>Chryseobacterium group</taxon>
        <taxon>Chryseobacterium</taxon>
    </lineage>
</organism>
<evidence type="ECO:0000313" key="3">
    <source>
        <dbReference type="Proteomes" id="UP001235513"/>
    </source>
</evidence>
<feature type="transmembrane region" description="Helical" evidence="1">
    <location>
        <begin position="103"/>
        <end position="122"/>
    </location>
</feature>
<dbReference type="EMBL" id="JAUSRL010000001">
    <property type="protein sequence ID" value="MDP9958963.1"/>
    <property type="molecule type" value="Genomic_DNA"/>
</dbReference>
<feature type="transmembrane region" description="Helical" evidence="1">
    <location>
        <begin position="69"/>
        <end position="88"/>
    </location>
</feature>
<feature type="transmembrane region" description="Helical" evidence="1">
    <location>
        <begin position="12"/>
        <end position="30"/>
    </location>
</feature>
<keyword evidence="1" id="KW-0812">Transmembrane</keyword>
<accession>A0ABT9SI53</accession>
<keyword evidence="1" id="KW-1133">Transmembrane helix</keyword>
<keyword evidence="3" id="KW-1185">Reference proteome</keyword>
<name>A0ABT9SI53_9FLAO</name>
<gene>
    <name evidence="2" type="ORF">J2T04_000830</name>
</gene>
<comment type="caution">
    <text evidence="2">The sequence shown here is derived from an EMBL/GenBank/DDBJ whole genome shotgun (WGS) entry which is preliminary data.</text>
</comment>
<evidence type="ECO:0000256" key="1">
    <source>
        <dbReference type="SAM" id="Phobius"/>
    </source>
</evidence>
<evidence type="ECO:0000313" key="2">
    <source>
        <dbReference type="EMBL" id="MDP9958963.1"/>
    </source>
</evidence>
<dbReference type="Proteomes" id="UP001235513">
    <property type="component" value="Unassembled WGS sequence"/>
</dbReference>
<proteinExistence type="predicted"/>
<protein>
    <submittedName>
        <fullName evidence="2">Membrane protein</fullName>
    </submittedName>
</protein>
<feature type="transmembrane region" description="Helical" evidence="1">
    <location>
        <begin position="36"/>
        <end position="62"/>
    </location>
</feature>